<keyword evidence="2" id="KW-1185">Reference proteome</keyword>
<dbReference type="AlphaFoldDB" id="A0A1H9RLB3"/>
<protein>
    <submittedName>
        <fullName evidence="1">Uncharacterized protein</fullName>
    </submittedName>
</protein>
<evidence type="ECO:0000313" key="1">
    <source>
        <dbReference type="EMBL" id="SER72833.1"/>
    </source>
</evidence>
<dbReference type="Proteomes" id="UP000199019">
    <property type="component" value="Unassembled WGS sequence"/>
</dbReference>
<organism evidence="1 2">
    <name type="scientific">Pedococcus cremeus</name>
    <dbReference type="NCBI Taxonomy" id="587636"/>
    <lineage>
        <taxon>Bacteria</taxon>
        <taxon>Bacillati</taxon>
        <taxon>Actinomycetota</taxon>
        <taxon>Actinomycetes</taxon>
        <taxon>Micrococcales</taxon>
        <taxon>Intrasporangiaceae</taxon>
        <taxon>Pedococcus</taxon>
    </lineage>
</organism>
<sequence length="50" mass="5319">MPNRNQCPVCWWSVRCHDGVVVPHDRESFGLSEPCPGSGKPTVAATAPAA</sequence>
<name>A0A1H9RLB3_9MICO</name>
<accession>A0A1H9RLB3</accession>
<evidence type="ECO:0000313" key="2">
    <source>
        <dbReference type="Proteomes" id="UP000199019"/>
    </source>
</evidence>
<reference evidence="2" key="1">
    <citation type="submission" date="2016-10" db="EMBL/GenBank/DDBJ databases">
        <authorList>
            <person name="Varghese N."/>
            <person name="Submissions S."/>
        </authorList>
    </citation>
    <scope>NUCLEOTIDE SEQUENCE [LARGE SCALE GENOMIC DNA]</scope>
    <source>
        <strain evidence="2">CGMCC 1.6963</strain>
    </source>
</reference>
<dbReference type="RefSeq" id="WP_177180231.1">
    <property type="nucleotide sequence ID" value="NZ_FOHB01000001.1"/>
</dbReference>
<dbReference type="EMBL" id="FOHB01000001">
    <property type="protein sequence ID" value="SER72833.1"/>
    <property type="molecule type" value="Genomic_DNA"/>
</dbReference>
<gene>
    <name evidence="1" type="ORF">SAMN05216199_1008</name>
</gene>
<proteinExistence type="predicted"/>